<reference evidence="2" key="1">
    <citation type="submission" date="2023-09" db="EMBL/GenBank/DDBJ databases">
        <title>Flavobacterium sp. 20NA77.7 isolated from freshwater.</title>
        <authorList>
            <person name="Le V."/>
            <person name="Ko S.-R."/>
            <person name="Ahn C.-Y."/>
            <person name="Oh H.-M."/>
        </authorList>
    </citation>
    <scope>NUCLEOTIDE SEQUENCE</scope>
    <source>
        <strain evidence="2">20NA77.7</strain>
    </source>
</reference>
<sequence length="561" mass="64106">MKKRLYILILFATTLVFAQYPKDYFRSPLDIPLNVSGTFGELRTNHFHSGLDIRTNEQEGLPVYATADGYVARIKVSVFGYGKALYIIHPNGYTTVYAHLQRYADKIEEYVKKLQYAQKKYEIETYLTPEVLQLKSGDIIAYTGNTGGSAGPHLHYEIRDTQSEKIINPMAFGLNKLIKDDKKPEIQSVIVYPLNDSTFVNKGNTPIALTLLRQPDGTLLANKVSTNGTIGFALNSYDLLTNFYNKNGIYKVQAFLNGAPYFNYTFDTFSFDESKHINYFLDFKKFKQLKQRFQKLFIKEPYPLSLIQHNRKNGSIQVQPKTAYVYRIEVSDYHENKSIVTIPIEYKQDIISSTKKISQGKYFVKAKNEYNFELGQTTIYLPPNTFYENFYLNADEKDGILNLENNFEAFQGNMSVSFDISKLTPEEQKKAFVASLNGYIIDYNSSYRRGDALVAKVKSFGKYKVVLDSVPPRIYNPNFVEGSTISKLSTLSVSIVDALSGIDSFNAYVNGEWILMEYDYKTKKLTYNFADGKVKPGTNEIKIIVSDKLNNSTTFTSNFIY</sequence>
<evidence type="ECO:0000259" key="1">
    <source>
        <dbReference type="Pfam" id="PF01551"/>
    </source>
</evidence>
<dbReference type="SUPFAM" id="SSF51261">
    <property type="entry name" value="Duplicated hybrid motif"/>
    <property type="match status" value="2"/>
</dbReference>
<dbReference type="CDD" id="cd12797">
    <property type="entry name" value="M23_peptidase"/>
    <property type="match status" value="1"/>
</dbReference>
<dbReference type="EMBL" id="CP133721">
    <property type="protein sequence ID" value="WMW77140.1"/>
    <property type="molecule type" value="Genomic_DNA"/>
</dbReference>
<dbReference type="Proteomes" id="UP001180481">
    <property type="component" value="Chromosome"/>
</dbReference>
<dbReference type="InterPro" id="IPR050570">
    <property type="entry name" value="Cell_wall_metabolism_enzyme"/>
</dbReference>
<protein>
    <submittedName>
        <fullName evidence="2">M23 family metallopeptidase</fullName>
        <ecNumber evidence="2">3.4.-.-</ecNumber>
    </submittedName>
</protein>
<keyword evidence="2" id="KW-0378">Hydrolase</keyword>
<dbReference type="InterPro" id="IPR016047">
    <property type="entry name" value="M23ase_b-sheet_dom"/>
</dbReference>
<evidence type="ECO:0000313" key="3">
    <source>
        <dbReference type="Proteomes" id="UP001180481"/>
    </source>
</evidence>
<dbReference type="EC" id="3.4.-.-" evidence="2"/>
<feature type="domain" description="M23ase beta-sheet core" evidence="1">
    <location>
        <begin position="47"/>
        <end position="113"/>
    </location>
</feature>
<dbReference type="PANTHER" id="PTHR21666">
    <property type="entry name" value="PEPTIDASE-RELATED"/>
    <property type="match status" value="1"/>
</dbReference>
<accession>A0ABY9R9W8</accession>
<keyword evidence="3" id="KW-1185">Reference proteome</keyword>
<dbReference type="PANTHER" id="PTHR21666:SF285">
    <property type="entry name" value="M23 FAMILY METALLOPEPTIDASE"/>
    <property type="match status" value="1"/>
</dbReference>
<dbReference type="Pfam" id="PF01551">
    <property type="entry name" value="Peptidase_M23"/>
    <property type="match status" value="1"/>
</dbReference>
<dbReference type="InterPro" id="IPR011055">
    <property type="entry name" value="Dup_hybrid_motif"/>
</dbReference>
<dbReference type="Gene3D" id="2.70.70.10">
    <property type="entry name" value="Glucose Permease (Domain IIA)"/>
    <property type="match status" value="1"/>
</dbReference>
<name>A0ABY9R9W8_9FLAO</name>
<organism evidence="2 3">
    <name type="scientific">Flavobacterium nakdongensis</name>
    <dbReference type="NCBI Taxonomy" id="3073563"/>
    <lineage>
        <taxon>Bacteria</taxon>
        <taxon>Pseudomonadati</taxon>
        <taxon>Bacteroidota</taxon>
        <taxon>Flavobacteriia</taxon>
        <taxon>Flavobacteriales</taxon>
        <taxon>Flavobacteriaceae</taxon>
        <taxon>Flavobacterium</taxon>
    </lineage>
</organism>
<gene>
    <name evidence="2" type="ORF">RF683_06480</name>
</gene>
<evidence type="ECO:0000313" key="2">
    <source>
        <dbReference type="EMBL" id="WMW77140.1"/>
    </source>
</evidence>
<proteinExistence type="predicted"/>
<dbReference type="GO" id="GO:0016787">
    <property type="term" value="F:hydrolase activity"/>
    <property type="evidence" value="ECO:0007669"/>
    <property type="project" value="UniProtKB-KW"/>
</dbReference>
<dbReference type="RefSeq" id="WP_309531525.1">
    <property type="nucleotide sequence ID" value="NZ_CP133721.1"/>
</dbReference>